<protein>
    <submittedName>
        <fullName evidence="7">Leucyl aminopeptidase family protein</fullName>
    </submittedName>
</protein>
<dbReference type="InterPro" id="IPR011356">
    <property type="entry name" value="Leucine_aapep/pepB"/>
</dbReference>
<dbReference type="PROSITE" id="PS00631">
    <property type="entry name" value="CYTOSOL_AP"/>
    <property type="match status" value="1"/>
</dbReference>
<keyword evidence="3" id="KW-0645">Protease</keyword>
<evidence type="ECO:0000256" key="1">
    <source>
        <dbReference type="ARBA" id="ARBA00009528"/>
    </source>
</evidence>
<comment type="similarity">
    <text evidence="1">Belongs to the peptidase M17 family.</text>
</comment>
<dbReference type="PRINTS" id="PR00481">
    <property type="entry name" value="LAMNOPPTDASE"/>
</dbReference>
<dbReference type="EMBL" id="CP071503">
    <property type="protein sequence ID" value="QSX35402.1"/>
    <property type="molecule type" value="Genomic_DNA"/>
</dbReference>
<evidence type="ECO:0000313" key="8">
    <source>
        <dbReference type="Proteomes" id="UP000662770"/>
    </source>
</evidence>
<proteinExistence type="inferred from homology"/>
<keyword evidence="5" id="KW-0464">Manganese</keyword>
<evidence type="ECO:0000256" key="5">
    <source>
        <dbReference type="ARBA" id="ARBA00023211"/>
    </source>
</evidence>
<gene>
    <name evidence="7" type="ORF">JYB87_04835</name>
</gene>
<dbReference type="PANTHER" id="PTHR11963:SF48">
    <property type="entry name" value="DIPEPTIDASE B, ISOFORM A"/>
    <property type="match status" value="1"/>
</dbReference>
<evidence type="ECO:0000259" key="6">
    <source>
        <dbReference type="PROSITE" id="PS00631"/>
    </source>
</evidence>
<organism evidence="7 8">
    <name type="scientific">Shewanella avicenniae</name>
    <dbReference type="NCBI Taxonomy" id="2814294"/>
    <lineage>
        <taxon>Bacteria</taxon>
        <taxon>Pseudomonadati</taxon>
        <taxon>Pseudomonadota</taxon>
        <taxon>Gammaproteobacteria</taxon>
        <taxon>Alteromonadales</taxon>
        <taxon>Shewanellaceae</taxon>
        <taxon>Shewanella</taxon>
    </lineage>
</organism>
<evidence type="ECO:0000256" key="2">
    <source>
        <dbReference type="ARBA" id="ARBA00022438"/>
    </source>
</evidence>
<accession>A0ABX7QV72</accession>
<keyword evidence="2 7" id="KW-0031">Aminopeptidase</keyword>
<dbReference type="GO" id="GO:0004177">
    <property type="term" value="F:aminopeptidase activity"/>
    <property type="evidence" value="ECO:0007669"/>
    <property type="project" value="UniProtKB-KW"/>
</dbReference>
<dbReference type="RefSeq" id="WP_207356593.1">
    <property type="nucleotide sequence ID" value="NZ_CP071503.1"/>
</dbReference>
<dbReference type="Proteomes" id="UP000662770">
    <property type="component" value="Chromosome"/>
</dbReference>
<dbReference type="PANTHER" id="PTHR11963">
    <property type="entry name" value="LEUCINE AMINOPEPTIDASE-RELATED"/>
    <property type="match status" value="1"/>
</dbReference>
<name>A0ABX7QV72_9GAMM</name>
<reference evidence="7 8" key="1">
    <citation type="submission" date="2021-03" db="EMBL/GenBank/DDBJ databases">
        <title>Novel species identification of genus Shewanella.</title>
        <authorList>
            <person name="Liu G."/>
            <person name="Zhang Q."/>
        </authorList>
    </citation>
    <scope>NUCLEOTIDE SEQUENCE [LARGE SCALE GENOMIC DNA]</scope>
    <source>
        <strain evidence="7 8">FJAT-51800</strain>
    </source>
</reference>
<dbReference type="Gene3D" id="3.40.630.10">
    <property type="entry name" value="Zn peptidases"/>
    <property type="match status" value="1"/>
</dbReference>
<keyword evidence="4" id="KW-0378">Hydrolase</keyword>
<evidence type="ECO:0000256" key="4">
    <source>
        <dbReference type="ARBA" id="ARBA00022801"/>
    </source>
</evidence>
<evidence type="ECO:0000313" key="7">
    <source>
        <dbReference type="EMBL" id="QSX35402.1"/>
    </source>
</evidence>
<dbReference type="SUPFAM" id="SSF53187">
    <property type="entry name" value="Zn-dependent exopeptidases"/>
    <property type="match status" value="1"/>
</dbReference>
<sequence length="510" mass="54034">MVVLQFFQVSSDALTSSNVDWDALIIISQNPLAVPFESVRTALLQQAAIDKRIGQQVVLSLCPSVPGQRLITAPVQIDDEYGDVSVYAEVAQQAISQAQASGAKRPLMWVEHNPQPQFVQALEVAAFGCAQQLWLPLEAREAGHHAAIESLGLLDVSAETALQLTALEAGKSLTRDLCGTEPERMAPYAFADYCVKSLAGTDVQVEVIDDIDTLLSDYPLMCAVGRASLSVERHQPRVVQLEYRPVGEVRHTLLIAGKGVIFDTGGASIKVGGGMSGMSRDKGGAAAVAGFMKTIGLLQPAGVRVVAQLGLVRNSIGSDAYVPDEIIASHAGVRVRIGNTDAEGRLVLADLLSHLRLAAKDAVQPQLFSVATLTSHAGRAYGRHFATVPNSVAQPVLAANFTAVARVAGEPAMLSPLAHEDFSVISDTSLAADVLSSMHLGSSMVTRGHQLATAFIVTASGLAKHGANAKQPLPFMHLDIAGAAIEGDPRYGKPTAVPLQTFWHYLQQLI</sequence>
<keyword evidence="8" id="KW-1185">Reference proteome</keyword>
<dbReference type="InterPro" id="IPR000819">
    <property type="entry name" value="Peptidase_M17_C"/>
</dbReference>
<evidence type="ECO:0000256" key="3">
    <source>
        <dbReference type="ARBA" id="ARBA00022670"/>
    </source>
</evidence>
<dbReference type="Pfam" id="PF00883">
    <property type="entry name" value="Peptidase_M17"/>
    <property type="match status" value="1"/>
</dbReference>
<feature type="domain" description="Cytosol aminopeptidase" evidence="6">
    <location>
        <begin position="339"/>
        <end position="346"/>
    </location>
</feature>